<dbReference type="Gene3D" id="1.20.140.90">
    <property type="entry name" value="Malonyl-CoA decarboxylase, oligemerization domain"/>
    <property type="match status" value="1"/>
</dbReference>
<accession>A0A2H5F2C1</accession>
<organism evidence="3 4">
    <name type="scientific">Paracoccus zhejiangensis</name>
    <dbReference type="NCBI Taxonomy" id="1077935"/>
    <lineage>
        <taxon>Bacteria</taxon>
        <taxon>Pseudomonadati</taxon>
        <taxon>Pseudomonadota</taxon>
        <taxon>Alphaproteobacteria</taxon>
        <taxon>Rhodobacterales</taxon>
        <taxon>Paracoccaceae</taxon>
        <taxon>Paracoccus</taxon>
    </lineage>
</organism>
<protein>
    <submittedName>
        <fullName evidence="3">MCD, Malonyl-CoA decarboxylase MCD</fullName>
    </submittedName>
</protein>
<dbReference type="Proteomes" id="UP000234530">
    <property type="component" value="Chromosome"/>
</dbReference>
<dbReference type="Pfam" id="PF17408">
    <property type="entry name" value="MCD_N"/>
    <property type="match status" value="1"/>
</dbReference>
<reference evidence="3 4" key="1">
    <citation type="journal article" date="2013" name="Antonie Van Leeuwenhoek">
        <title>Paracoccus zhejiangensis sp. nov., isolated from activated sludge in wastewater-treatment system.</title>
        <authorList>
            <person name="Wu Z.G."/>
            <person name="Zhang D.F."/>
            <person name="Liu Y.L."/>
            <person name="Wang F."/>
            <person name="Jiang X."/>
            <person name="Li C."/>
            <person name="Li S.P."/>
            <person name="Hong Q."/>
            <person name="Li W.J."/>
        </authorList>
    </citation>
    <scope>NUCLEOTIDE SEQUENCE [LARGE SCALE GENOMIC DNA]</scope>
    <source>
        <strain evidence="3 4">J6</strain>
    </source>
</reference>
<evidence type="ECO:0000259" key="1">
    <source>
        <dbReference type="Pfam" id="PF05292"/>
    </source>
</evidence>
<dbReference type="PANTHER" id="PTHR28641">
    <property type="match status" value="1"/>
</dbReference>
<sequence>MYNDWGGGHVMARPKLAFLNDLVQAITGNERRGKRAPITEEAAARNALSRPASERLAAACDVLMGRIGDAARVAVAEQALAAYAQLTKPERHDFFVMLRDRFNSSPEAIRTAFAAYDADPSARTLVPLFNAVEPPRQTLLRRLNTAPGATLKLVHMRADLLKAIADDPELAPLDSDFGHLFASWFNRGFLTIQRIDWSTPANVLEKIMGYETVHPMKGWQDLRRRLDPADRRFYAFFHPATGDEPLIFVEVALMRDTPAEIAPILNAPALDLAEEADTAVFYSINNTLAGLKGVSFGNFLIKQVVAELAAELPSLTTYVTLSPAPGFAGWLSGVKEPEAVKLAEELDQGAWLMDAAEAERLKPQVEALAARYFTEARSKSGAPRDPVARFHLGNGAAAWRVNWPGDRSDGAVKRAHGLMINYLYEPAAIEAQHEAFVRDGTIATGAPLAAILSR</sequence>
<dbReference type="InterPro" id="IPR038917">
    <property type="entry name" value="Malonyl_CoA_deC"/>
</dbReference>
<keyword evidence="4" id="KW-1185">Reference proteome</keyword>
<dbReference type="InterPro" id="IPR042303">
    <property type="entry name" value="Malonyl_CoA_deC_C_sf"/>
</dbReference>
<feature type="domain" description="Malonyl-CoA decarboxylase C-terminal" evidence="1">
    <location>
        <begin position="188"/>
        <end position="425"/>
    </location>
</feature>
<dbReference type="InterPro" id="IPR007956">
    <property type="entry name" value="Malonyl_CoA_deC_C"/>
</dbReference>
<dbReference type="OrthoDB" id="5292736at2"/>
<dbReference type="EMBL" id="CP025430">
    <property type="protein sequence ID" value="AUH65709.1"/>
    <property type="molecule type" value="Genomic_DNA"/>
</dbReference>
<dbReference type="GO" id="GO:0006633">
    <property type="term" value="P:fatty acid biosynthetic process"/>
    <property type="evidence" value="ECO:0007669"/>
    <property type="project" value="InterPro"/>
</dbReference>
<dbReference type="Pfam" id="PF05292">
    <property type="entry name" value="MCD"/>
    <property type="match status" value="1"/>
</dbReference>
<dbReference type="InterPro" id="IPR035372">
    <property type="entry name" value="MCD_N"/>
</dbReference>
<evidence type="ECO:0000313" key="3">
    <source>
        <dbReference type="EMBL" id="AUH65709.1"/>
    </source>
</evidence>
<proteinExistence type="predicted"/>
<evidence type="ECO:0000259" key="2">
    <source>
        <dbReference type="Pfam" id="PF17408"/>
    </source>
</evidence>
<dbReference type="Gene3D" id="3.40.630.150">
    <property type="entry name" value="Malonyl-CoA decarboxylase, catalytic domain"/>
    <property type="match status" value="1"/>
</dbReference>
<dbReference type="KEGG" id="pzh:CX676_17400"/>
<dbReference type="GO" id="GO:0050080">
    <property type="term" value="F:malonyl-CoA decarboxylase activity"/>
    <property type="evidence" value="ECO:0007669"/>
    <property type="project" value="InterPro"/>
</dbReference>
<evidence type="ECO:0000313" key="4">
    <source>
        <dbReference type="Proteomes" id="UP000234530"/>
    </source>
</evidence>
<dbReference type="PANTHER" id="PTHR28641:SF1">
    <property type="entry name" value="MALONYL-COA DECARBOXYLASE, MITOCHONDRIAL"/>
    <property type="match status" value="1"/>
</dbReference>
<dbReference type="AlphaFoldDB" id="A0A2H5F2C1"/>
<feature type="domain" description="Malonyl-CoA decarboxylase N-terminal" evidence="2">
    <location>
        <begin position="102"/>
        <end position="185"/>
    </location>
</feature>
<name>A0A2H5F2C1_9RHOB</name>
<dbReference type="InterPro" id="IPR038351">
    <property type="entry name" value="MCD_N_sf"/>
</dbReference>
<gene>
    <name evidence="3" type="ORF">CX676_17400</name>
</gene>